<keyword evidence="5" id="KW-0136">Cellulose degradation</keyword>
<dbReference type="EMBL" id="JACOGG010000026">
    <property type="protein sequence ID" value="MBC3936987.1"/>
    <property type="molecule type" value="Genomic_DNA"/>
</dbReference>
<dbReference type="GO" id="GO:0008810">
    <property type="term" value="F:cellulase activity"/>
    <property type="evidence" value="ECO:0007669"/>
    <property type="project" value="UniProtKB-EC"/>
</dbReference>
<dbReference type="InterPro" id="IPR008928">
    <property type="entry name" value="6-hairpin_glycosidase_sf"/>
</dbReference>
<comment type="caution">
    <text evidence="11">The sequence shown here is derived from an EMBL/GenBank/DDBJ whole genome shotgun (WGS) entry which is preliminary data.</text>
</comment>
<dbReference type="PRINTS" id="PR00735">
    <property type="entry name" value="GLHYDRLASE8"/>
</dbReference>
<dbReference type="SUPFAM" id="SSF48208">
    <property type="entry name" value="Six-hairpin glycosidases"/>
    <property type="match status" value="1"/>
</dbReference>
<evidence type="ECO:0000313" key="11">
    <source>
        <dbReference type="EMBL" id="MBC3936987.1"/>
    </source>
</evidence>
<evidence type="ECO:0000256" key="8">
    <source>
        <dbReference type="PROSITE-ProRule" id="PRU10058"/>
    </source>
</evidence>
<comment type="similarity">
    <text evidence="2 9">Belongs to the glycosyl hydrolase 8 (cellulase D) family.</text>
</comment>
<evidence type="ECO:0000256" key="9">
    <source>
        <dbReference type="RuleBase" id="RU361167"/>
    </source>
</evidence>
<evidence type="ECO:0000313" key="12">
    <source>
        <dbReference type="Proteomes" id="UP000612361"/>
    </source>
</evidence>
<dbReference type="AlphaFoldDB" id="A0A923I5M0"/>
<proteinExistence type="inferred from homology"/>
<dbReference type="EC" id="3.2.1.-" evidence="9"/>
<protein>
    <recommendedName>
        <fullName evidence="9">Glucanase</fullName>
        <ecNumber evidence="9">3.2.1.-</ecNumber>
    </recommendedName>
</protein>
<reference evidence="11" key="1">
    <citation type="submission" date="2020-08" db="EMBL/GenBank/DDBJ databases">
        <title>Novel species isolated from subtropical streams in China.</title>
        <authorList>
            <person name="Lu H."/>
        </authorList>
    </citation>
    <scope>NUCLEOTIDE SEQUENCE</scope>
    <source>
        <strain evidence="11">CY7W</strain>
    </source>
</reference>
<keyword evidence="12" id="KW-1185">Reference proteome</keyword>
<evidence type="ECO:0000256" key="2">
    <source>
        <dbReference type="ARBA" id="ARBA00009209"/>
    </source>
</evidence>
<dbReference type="NCBIfam" id="NF008305">
    <property type="entry name" value="PRK11097.1"/>
    <property type="match status" value="1"/>
</dbReference>
<keyword evidence="6 9" id="KW-0326">Glycosidase</keyword>
<evidence type="ECO:0000256" key="6">
    <source>
        <dbReference type="ARBA" id="ARBA00023295"/>
    </source>
</evidence>
<keyword evidence="4 9" id="KW-0378">Hydrolase</keyword>
<dbReference type="RefSeq" id="WP_186882510.1">
    <property type="nucleotide sequence ID" value="NZ_JACOGG010000026.1"/>
</dbReference>
<accession>A0A923I5M0</accession>
<dbReference type="PROSITE" id="PS00812">
    <property type="entry name" value="GLYCOSYL_HYDROL_F8"/>
    <property type="match status" value="1"/>
</dbReference>
<dbReference type="Proteomes" id="UP000612361">
    <property type="component" value="Unassembled WGS sequence"/>
</dbReference>
<evidence type="ECO:0000256" key="1">
    <source>
        <dbReference type="ARBA" id="ARBA00000966"/>
    </source>
</evidence>
<evidence type="ECO:0000256" key="7">
    <source>
        <dbReference type="ARBA" id="ARBA00023326"/>
    </source>
</evidence>
<evidence type="ECO:0000256" key="4">
    <source>
        <dbReference type="ARBA" id="ARBA00022801"/>
    </source>
</evidence>
<organism evidence="11 12">
    <name type="scientific">Undibacterium rugosum</name>
    <dbReference type="NCBI Taxonomy" id="2762291"/>
    <lineage>
        <taxon>Bacteria</taxon>
        <taxon>Pseudomonadati</taxon>
        <taxon>Pseudomonadota</taxon>
        <taxon>Betaproteobacteria</taxon>
        <taxon>Burkholderiales</taxon>
        <taxon>Oxalobacteraceae</taxon>
        <taxon>Undibacterium</taxon>
    </lineage>
</organism>
<dbReference type="InterPro" id="IPR002037">
    <property type="entry name" value="Glyco_hydro_8"/>
</dbReference>
<dbReference type="Pfam" id="PF01270">
    <property type="entry name" value="Glyco_hydro_8"/>
    <property type="match status" value="1"/>
</dbReference>
<evidence type="ECO:0000256" key="5">
    <source>
        <dbReference type="ARBA" id="ARBA00023001"/>
    </source>
</evidence>
<feature type="chain" id="PRO_5036978225" description="Glucanase" evidence="10">
    <location>
        <begin position="35"/>
        <end position="396"/>
    </location>
</feature>
<dbReference type="GO" id="GO:0030245">
    <property type="term" value="P:cellulose catabolic process"/>
    <property type="evidence" value="ECO:0007669"/>
    <property type="project" value="UniProtKB-KW"/>
</dbReference>
<feature type="active site" description="Nucleophile" evidence="8">
    <location>
        <position position="134"/>
    </location>
</feature>
<keyword evidence="7 9" id="KW-0119">Carbohydrate metabolism</keyword>
<gene>
    <name evidence="11" type="primary">bcsZ</name>
    <name evidence="11" type="ORF">H8K47_16640</name>
</gene>
<evidence type="ECO:0000256" key="3">
    <source>
        <dbReference type="ARBA" id="ARBA00022729"/>
    </source>
</evidence>
<keyword evidence="3 10" id="KW-0732">Signal</keyword>
<dbReference type="InterPro" id="IPR019834">
    <property type="entry name" value="Glyco_hydro_8_CS"/>
</dbReference>
<evidence type="ECO:0000256" key="10">
    <source>
        <dbReference type="SAM" id="SignalP"/>
    </source>
</evidence>
<feature type="signal peptide" evidence="10">
    <location>
        <begin position="1"/>
        <end position="34"/>
    </location>
</feature>
<sequence length="396" mass="43798">MRLSLRSLLHHGIRNCVRICIGSAALSLSGLSFAATAGNCTSWPAWEHFRQQFITKDGRVVDHSGSIKPTVSEGQAYAMFFAMAANDQTSFKQLLHWTGNNLAGGDLTVRLPAWQWGQRADQSWGVIDHNSASDADVWMAYSLLLAGDIWGNASYSALGSLLAQRVLREESLDLPGLGFSLLPAPHGFDLGEKRWKLNPSYVPLQLLRWLAIKEHDLRWQQMAQASFRLLIQSAPKGFSPDWIIYQTTPSGRASFSPDLNGAEKGDGGYNAIRVYLWAGMLHAQDPERSRLLRHFAPMAALTEQLGYPPEFVNIQTGEAKNPGSTGFSAALLPFLSSGQHSKALQQQTLRIQANGIRPDAYYDQVLALFGLGWQEKRFAFLPDGRAEFAWQAAACH</sequence>
<comment type="catalytic activity">
    <reaction evidence="1">
        <text>Endohydrolysis of (1-&gt;4)-beta-D-glucosidic linkages in cellulose, lichenin and cereal beta-D-glucans.</text>
        <dbReference type="EC" id="3.2.1.4"/>
    </reaction>
</comment>
<dbReference type="InterPro" id="IPR012341">
    <property type="entry name" value="6hp_glycosidase-like_sf"/>
</dbReference>
<dbReference type="Gene3D" id="1.50.10.10">
    <property type="match status" value="1"/>
</dbReference>
<keyword evidence="7 9" id="KW-0624">Polysaccharide degradation</keyword>
<name>A0A923I5M0_9BURK</name>